<name>A0A166CNS2_9AGAM</name>
<dbReference type="InterPro" id="IPR005629">
    <property type="entry name" value="Skn1/Kre6/Sbg1"/>
</dbReference>
<dbReference type="OrthoDB" id="412647at2759"/>
<dbReference type="EMBL" id="KV417626">
    <property type="protein sequence ID" value="KZP13853.1"/>
    <property type="molecule type" value="Genomic_DNA"/>
</dbReference>
<keyword evidence="5 10" id="KW-1133">Transmembrane helix</keyword>
<evidence type="ECO:0000256" key="5">
    <source>
        <dbReference type="ARBA" id="ARBA00022989"/>
    </source>
</evidence>
<dbReference type="STRING" id="436010.A0A166CNS2"/>
<evidence type="ECO:0000256" key="8">
    <source>
        <dbReference type="ARBA" id="ARBA00023316"/>
    </source>
</evidence>
<dbReference type="GO" id="GO:0005789">
    <property type="term" value="C:endoplasmic reticulum membrane"/>
    <property type="evidence" value="ECO:0007669"/>
    <property type="project" value="TreeGrafter"/>
</dbReference>
<reference evidence="12 13" key="1">
    <citation type="journal article" date="2016" name="Mol. Biol. Evol.">
        <title>Comparative Genomics of Early-Diverging Mushroom-Forming Fungi Provides Insights into the Origins of Lignocellulose Decay Capabilities.</title>
        <authorList>
            <person name="Nagy L.G."/>
            <person name="Riley R."/>
            <person name="Tritt A."/>
            <person name="Adam C."/>
            <person name="Daum C."/>
            <person name="Floudas D."/>
            <person name="Sun H."/>
            <person name="Yadav J.S."/>
            <person name="Pangilinan J."/>
            <person name="Larsson K.H."/>
            <person name="Matsuura K."/>
            <person name="Barry K."/>
            <person name="Labutti K."/>
            <person name="Kuo R."/>
            <person name="Ohm R.A."/>
            <person name="Bhattacharya S.S."/>
            <person name="Shirouzu T."/>
            <person name="Yoshinaga Y."/>
            <person name="Martin F.M."/>
            <person name="Grigoriev I.V."/>
            <person name="Hibbett D.S."/>
        </authorList>
    </citation>
    <scope>NUCLEOTIDE SEQUENCE [LARGE SCALE GENOMIC DNA]</scope>
    <source>
        <strain evidence="12 13">CBS 109695</strain>
    </source>
</reference>
<dbReference type="Proteomes" id="UP000076532">
    <property type="component" value="Unassembled WGS sequence"/>
</dbReference>
<feature type="compositionally biased region" description="Polar residues" evidence="9">
    <location>
        <begin position="59"/>
        <end position="90"/>
    </location>
</feature>
<feature type="domain" description="GH16" evidence="11">
    <location>
        <begin position="299"/>
        <end position="682"/>
    </location>
</feature>
<dbReference type="InterPro" id="IPR000757">
    <property type="entry name" value="Beta-glucanase-like"/>
</dbReference>
<feature type="transmembrane region" description="Helical" evidence="10">
    <location>
        <begin position="230"/>
        <end position="253"/>
    </location>
</feature>
<dbReference type="AlphaFoldDB" id="A0A166CNS2"/>
<keyword evidence="12" id="KW-0378">Hydrolase</keyword>
<evidence type="ECO:0000256" key="9">
    <source>
        <dbReference type="SAM" id="MobiDB-lite"/>
    </source>
</evidence>
<dbReference type="GO" id="GO:0015926">
    <property type="term" value="F:glucosidase activity"/>
    <property type="evidence" value="ECO:0007669"/>
    <property type="project" value="TreeGrafter"/>
</dbReference>
<keyword evidence="8" id="KW-0961">Cell wall biogenesis/degradation</keyword>
<dbReference type="Gene3D" id="2.60.120.200">
    <property type="match status" value="2"/>
</dbReference>
<keyword evidence="3 10" id="KW-0812">Transmembrane</keyword>
<proteinExistence type="inferred from homology"/>
<evidence type="ECO:0000256" key="10">
    <source>
        <dbReference type="SAM" id="Phobius"/>
    </source>
</evidence>
<feature type="region of interest" description="Disordered" evidence="9">
    <location>
        <begin position="1"/>
        <end position="102"/>
    </location>
</feature>
<comment type="subcellular location">
    <subcellularLocation>
        <location evidence="1">Membrane</location>
        <topology evidence="1">Single-pass type II membrane protein</topology>
    </subcellularLocation>
</comment>
<dbReference type="GO" id="GO:0031505">
    <property type="term" value="P:fungal-type cell wall organization"/>
    <property type="evidence" value="ECO:0007669"/>
    <property type="project" value="TreeGrafter"/>
</dbReference>
<evidence type="ECO:0000313" key="12">
    <source>
        <dbReference type="EMBL" id="KZP13853.1"/>
    </source>
</evidence>
<dbReference type="FunFam" id="2.60.120.200:FF:000135">
    <property type="entry name" value="Related to KRE6-glucan synthase subunit"/>
    <property type="match status" value="1"/>
</dbReference>
<organism evidence="12 13">
    <name type="scientific">Athelia psychrophila</name>
    <dbReference type="NCBI Taxonomy" id="1759441"/>
    <lineage>
        <taxon>Eukaryota</taxon>
        <taxon>Fungi</taxon>
        <taxon>Dikarya</taxon>
        <taxon>Basidiomycota</taxon>
        <taxon>Agaricomycotina</taxon>
        <taxon>Agaricomycetes</taxon>
        <taxon>Agaricomycetidae</taxon>
        <taxon>Atheliales</taxon>
        <taxon>Atheliaceae</taxon>
        <taxon>Athelia</taxon>
    </lineage>
</organism>
<dbReference type="PANTHER" id="PTHR31361:SF1">
    <property type="entry name" value="BETA-GLUCAN SYNTHESIS-ASSOCIATED PROTEIN KRE6-RELATED"/>
    <property type="match status" value="1"/>
</dbReference>
<keyword evidence="7" id="KW-0325">Glycoprotein</keyword>
<dbReference type="SUPFAM" id="SSF49899">
    <property type="entry name" value="Concanavalin A-like lectins/glucanases"/>
    <property type="match status" value="1"/>
</dbReference>
<keyword evidence="6 10" id="KW-0472">Membrane</keyword>
<sequence length="728" mass="79682">MPSQWQPLDNGSSSSAPSSPTPDRQRFSLVDDGPYQRAPTSPATPAEYIGLSDPPSRAPSRTMSTGSFISSPLNPRPTQGQGPMSPTPGSVSPYGTPFARTPRTSQHMSKVISEDGNILSAPSPYPSLNHRGSMVLYRLATESDTGALIPPRMSEANRASVASDSGDSMFSLTSDSKYPTGAGVSYGHARGMVPYAYDPEIDDQDPVDEEDLLHDPTREIKGHSIAWRGFINVGVLIVLILGLMTLFLAYPVLSFAQNNARNLAIDGNIRINGTGQAPVLFQMPELVDRDTPDSAKTRTGFDGEDYELVFSDEFETDGRTFYPGDDPFWEAANLWYGNTGDLEWYDPSQITTKDGKLSILMEEVAEHGLNYRSGMLQSWNKFCFTSGYIEVSMTLPGPNSNAQGFWPGVWTMGNLGRPGYSATTDGVWPYTYDSCDVGTFPNQTYANLSGPAVAIANPVGKTKYDFRLSYLPGQRLSSCTCPASDHPGPFVNGVYRGRGAPEIDIIEAEADKQNNFIGQVASQSAQFAPFSVNYTYVNDTTDAWQIYTPDITIPNPYSGSAIQQAVSSLSKLPDNMFQGSGQVFTTMGFEYWADPANRDDGFITWQTAGQKTARVGASAVAPNNQNPDTDAMVGQRLIPEEPMSIIMNFGISTNWQVISPDTLEFPAEMLIDYVRVYQRKGQTNIGCDPPDYPTADYINSHWETYNNPNLTLWNYQKPTNKLYNGGSC</sequence>
<feature type="compositionally biased region" description="Low complexity" evidence="9">
    <location>
        <begin position="12"/>
        <end position="22"/>
    </location>
</feature>
<dbReference type="PROSITE" id="PS51762">
    <property type="entry name" value="GH16_2"/>
    <property type="match status" value="1"/>
</dbReference>
<evidence type="ECO:0000259" key="11">
    <source>
        <dbReference type="PROSITE" id="PS51762"/>
    </source>
</evidence>
<protein>
    <submittedName>
        <fullName evidence="12">Glycoside hydrolase family 16 protein</fullName>
    </submittedName>
</protein>
<evidence type="ECO:0000256" key="4">
    <source>
        <dbReference type="ARBA" id="ARBA00022968"/>
    </source>
</evidence>
<gene>
    <name evidence="12" type="ORF">FIBSPDRAFT_834598</name>
</gene>
<dbReference type="Pfam" id="PF03935">
    <property type="entry name" value="SKN1_KRE6_Sbg1"/>
    <property type="match status" value="1"/>
</dbReference>
<evidence type="ECO:0000256" key="6">
    <source>
        <dbReference type="ARBA" id="ARBA00023136"/>
    </source>
</evidence>
<accession>A0A166CNS2</accession>
<dbReference type="PANTHER" id="PTHR31361">
    <property type="entry name" value="BETA-GLUCAN SYNTHESIS-ASSOCIATED PROTEIN KRE6-RELATED"/>
    <property type="match status" value="1"/>
</dbReference>
<feature type="compositionally biased region" description="Polar residues" evidence="9">
    <location>
        <begin position="1"/>
        <end position="11"/>
    </location>
</feature>
<evidence type="ECO:0000256" key="2">
    <source>
        <dbReference type="ARBA" id="ARBA00010962"/>
    </source>
</evidence>
<evidence type="ECO:0000256" key="1">
    <source>
        <dbReference type="ARBA" id="ARBA00004606"/>
    </source>
</evidence>
<comment type="similarity">
    <text evidence="2">Belongs to the SKN1/KRE6 family.</text>
</comment>
<dbReference type="InterPro" id="IPR013320">
    <property type="entry name" value="ConA-like_dom_sf"/>
</dbReference>
<dbReference type="GO" id="GO:0005886">
    <property type="term" value="C:plasma membrane"/>
    <property type="evidence" value="ECO:0007669"/>
    <property type="project" value="TreeGrafter"/>
</dbReference>
<keyword evidence="4" id="KW-0735">Signal-anchor</keyword>
<evidence type="ECO:0000313" key="13">
    <source>
        <dbReference type="Proteomes" id="UP000076532"/>
    </source>
</evidence>
<keyword evidence="13" id="KW-1185">Reference proteome</keyword>
<dbReference type="GO" id="GO:0006078">
    <property type="term" value="P:(1-&gt;6)-beta-D-glucan biosynthetic process"/>
    <property type="evidence" value="ECO:0007669"/>
    <property type="project" value="TreeGrafter"/>
</dbReference>
<evidence type="ECO:0000256" key="7">
    <source>
        <dbReference type="ARBA" id="ARBA00023180"/>
    </source>
</evidence>
<evidence type="ECO:0000256" key="3">
    <source>
        <dbReference type="ARBA" id="ARBA00022692"/>
    </source>
</evidence>